<dbReference type="HOGENOM" id="CLU_051869_0_2_1"/>
<comment type="similarity">
    <text evidence="1">Belongs to the UPF0696 family.</text>
</comment>
<evidence type="ECO:0000313" key="4">
    <source>
        <dbReference type="Proteomes" id="UP000053259"/>
    </source>
</evidence>
<dbReference type="OrthoDB" id="10067381at2759"/>
<dbReference type="Gene3D" id="3.30.760.10">
    <property type="entry name" value="RNA Cap, Translation Initiation Factor Eif4e"/>
    <property type="match status" value="1"/>
</dbReference>
<name>A0A0D2AGQ5_9PEZI</name>
<feature type="region of interest" description="Disordered" evidence="2">
    <location>
        <begin position="282"/>
        <end position="317"/>
    </location>
</feature>
<accession>A0A0D2AGQ5</accession>
<dbReference type="SUPFAM" id="SSF55418">
    <property type="entry name" value="eIF4e-like"/>
    <property type="match status" value="1"/>
</dbReference>
<dbReference type="InterPro" id="IPR023398">
    <property type="entry name" value="TIF_eIF4e-like"/>
</dbReference>
<organism evidence="3 4">
    <name type="scientific">Verruconis gallopava</name>
    <dbReference type="NCBI Taxonomy" id="253628"/>
    <lineage>
        <taxon>Eukaryota</taxon>
        <taxon>Fungi</taxon>
        <taxon>Dikarya</taxon>
        <taxon>Ascomycota</taxon>
        <taxon>Pezizomycotina</taxon>
        <taxon>Dothideomycetes</taxon>
        <taxon>Pleosporomycetidae</taxon>
        <taxon>Venturiales</taxon>
        <taxon>Sympoventuriaceae</taxon>
        <taxon>Verruconis</taxon>
    </lineage>
</organism>
<dbReference type="GeneID" id="27311594"/>
<dbReference type="InterPro" id="IPR015034">
    <property type="entry name" value="Bles03"/>
</dbReference>
<protein>
    <recommendedName>
        <fullName evidence="5">DUF1917 domain-containing protein</fullName>
    </recommendedName>
</protein>
<dbReference type="VEuPathDB" id="FungiDB:PV09_03621"/>
<dbReference type="EMBL" id="KN847537">
    <property type="protein sequence ID" value="KIW05765.1"/>
    <property type="molecule type" value="Genomic_DNA"/>
</dbReference>
<evidence type="ECO:0008006" key="5">
    <source>
        <dbReference type="Google" id="ProtNLM"/>
    </source>
</evidence>
<evidence type="ECO:0000256" key="1">
    <source>
        <dbReference type="ARBA" id="ARBA00010568"/>
    </source>
</evidence>
<dbReference type="Proteomes" id="UP000053259">
    <property type="component" value="Unassembled WGS sequence"/>
</dbReference>
<dbReference type="Pfam" id="PF08939">
    <property type="entry name" value="Bles03"/>
    <property type="match status" value="1"/>
</dbReference>
<dbReference type="AlphaFoldDB" id="A0A0D2AGQ5"/>
<dbReference type="PANTHER" id="PTHR31977:SF1">
    <property type="entry name" value="UPF0696 PROTEIN C11ORF68"/>
    <property type="match status" value="1"/>
</dbReference>
<reference evidence="3 4" key="1">
    <citation type="submission" date="2015-01" db="EMBL/GenBank/DDBJ databases">
        <title>The Genome Sequence of Ochroconis gallopava CBS43764.</title>
        <authorList>
            <consortium name="The Broad Institute Genomics Platform"/>
            <person name="Cuomo C."/>
            <person name="de Hoog S."/>
            <person name="Gorbushina A."/>
            <person name="Stielow B."/>
            <person name="Teixiera M."/>
            <person name="Abouelleil A."/>
            <person name="Chapman S.B."/>
            <person name="Priest M."/>
            <person name="Young S.K."/>
            <person name="Wortman J."/>
            <person name="Nusbaum C."/>
            <person name="Birren B."/>
        </authorList>
    </citation>
    <scope>NUCLEOTIDE SEQUENCE [LARGE SCALE GENOMIC DNA]</scope>
    <source>
        <strain evidence="3 4">CBS 43764</strain>
    </source>
</reference>
<dbReference type="RefSeq" id="XP_016215634.1">
    <property type="nucleotide sequence ID" value="XM_016356841.1"/>
</dbReference>
<keyword evidence="4" id="KW-1185">Reference proteome</keyword>
<sequence>MSDAYFSDDSSFYGDASYVEALEEKVENLDIEQYWDSHGRDLNVIFGPASQEDQPDIPDGSLHNRYEGEECAWQLHETVDDFVTRLPVLGSTRVGPWIWVANPYAEREASEPEHRHALFMQRAPRLLSAYLDEKQHLFNANPAAAPATITRRLKPARDKLKDDILTMAKETGMTSGKWMLFPAEEDASAMWKRVVEGVVKGKLGTAAKIATDGSTRLICVYTKDFNDEEDVKRVLQSMEKMDLLQKHERGIYYKCDAYTYLDIGSGNEYGLQASLYSSKDMLAGKTTPKSSTKREENLRKTASVGAGAKAAGKKKKT</sequence>
<evidence type="ECO:0000256" key="2">
    <source>
        <dbReference type="SAM" id="MobiDB-lite"/>
    </source>
</evidence>
<proteinExistence type="inferred from homology"/>
<gene>
    <name evidence="3" type="ORF">PV09_03621</name>
</gene>
<dbReference type="PANTHER" id="PTHR31977">
    <property type="entry name" value="UPF0696 PROTEIN C11ORF68"/>
    <property type="match status" value="1"/>
</dbReference>
<evidence type="ECO:0000313" key="3">
    <source>
        <dbReference type="EMBL" id="KIW05765.1"/>
    </source>
</evidence>
<dbReference type="InParanoid" id="A0A0D2AGQ5"/>